<keyword evidence="2" id="KW-0862">Zinc</keyword>
<dbReference type="GO" id="GO:0004812">
    <property type="term" value="F:aminoacyl-tRNA ligase activity"/>
    <property type="evidence" value="ECO:0007669"/>
    <property type="project" value="UniProtKB-KW"/>
</dbReference>
<dbReference type="GO" id="GO:0046872">
    <property type="term" value="F:metal ion binding"/>
    <property type="evidence" value="ECO:0007669"/>
    <property type="project" value="UniProtKB-KW"/>
</dbReference>
<accession>A0A2M9CJ17</accession>
<keyword evidence="3" id="KW-0436">Ligase</keyword>
<proteinExistence type="predicted"/>
<evidence type="ECO:0000313" key="4">
    <source>
        <dbReference type="Proteomes" id="UP000228758"/>
    </source>
</evidence>
<dbReference type="GO" id="GO:0000166">
    <property type="term" value="F:nucleotide binding"/>
    <property type="evidence" value="ECO:0007669"/>
    <property type="project" value="InterPro"/>
</dbReference>
<protein>
    <submittedName>
        <fullName evidence="3">Alanyl-tRNA synthetase</fullName>
    </submittedName>
</protein>
<sequence length="292" mass="30241">MTLPARDTTVLYPSSALGNTTTVLHVEALGDARAAVLLEATAFHPRDEAWPDQGADAGELLVGDTRVPIVDAVVAATDGASLHLGREVPVRKGTDGWAFVVAHLVDAAGAPAEGDTVTVSVDGDLRRALSVGHTACHLASLALNAALASAWRKEVQPDAAGSPDFDALAIETSTITADGSVDVYRIGKSLRRKGFDPAALDDVQAVGSVVNARLAEWTAAGIPITIESDGPDLTDRRRWRAELPDGVVTIPCGGTHASSTDETGGITVGLETSAEEGAVRLVMTTRAHPPRP</sequence>
<evidence type="ECO:0000256" key="1">
    <source>
        <dbReference type="ARBA" id="ARBA00022723"/>
    </source>
</evidence>
<keyword evidence="3" id="KW-0030">Aminoacyl-tRNA synthetase</keyword>
<dbReference type="PANTHER" id="PTHR43462:SF1">
    <property type="entry name" value="ALANYL-TRNA EDITING PROTEIN AARSD1"/>
    <property type="match status" value="1"/>
</dbReference>
<evidence type="ECO:0000256" key="2">
    <source>
        <dbReference type="ARBA" id="ARBA00022833"/>
    </source>
</evidence>
<name>A0A2M9CJ17_9MICO</name>
<dbReference type="Gene3D" id="3.30.980.10">
    <property type="entry name" value="Threonyl-trna Synthetase, Chain A, domain 2"/>
    <property type="match status" value="1"/>
</dbReference>
<organism evidence="3 4">
    <name type="scientific">Diaminobutyricimonas aerilata</name>
    <dbReference type="NCBI Taxonomy" id="1162967"/>
    <lineage>
        <taxon>Bacteria</taxon>
        <taxon>Bacillati</taxon>
        <taxon>Actinomycetota</taxon>
        <taxon>Actinomycetes</taxon>
        <taxon>Micrococcales</taxon>
        <taxon>Microbacteriaceae</taxon>
        <taxon>Diaminobutyricimonas</taxon>
    </lineage>
</organism>
<dbReference type="AlphaFoldDB" id="A0A2M9CJ17"/>
<reference evidence="3 4" key="1">
    <citation type="submission" date="2017-11" db="EMBL/GenBank/DDBJ databases">
        <title>Genomic Encyclopedia of Archaeal and Bacterial Type Strains, Phase II (KMG-II): From Individual Species to Whole Genera.</title>
        <authorList>
            <person name="Goeker M."/>
        </authorList>
    </citation>
    <scope>NUCLEOTIDE SEQUENCE [LARGE SCALE GENOMIC DNA]</scope>
    <source>
        <strain evidence="3 4">DSM 27393</strain>
    </source>
</reference>
<dbReference type="GO" id="GO:0002161">
    <property type="term" value="F:aminoacyl-tRNA deacylase activity"/>
    <property type="evidence" value="ECO:0007669"/>
    <property type="project" value="UniProtKB-ARBA"/>
</dbReference>
<keyword evidence="4" id="KW-1185">Reference proteome</keyword>
<dbReference type="SUPFAM" id="SSF55186">
    <property type="entry name" value="ThrRS/AlaRS common domain"/>
    <property type="match status" value="1"/>
</dbReference>
<dbReference type="PANTHER" id="PTHR43462">
    <property type="entry name" value="ALANYL-TRNA EDITING PROTEIN"/>
    <property type="match status" value="1"/>
</dbReference>
<gene>
    <name evidence="3" type="ORF">CLV46_1438</name>
</gene>
<dbReference type="EMBL" id="PGFF01000001">
    <property type="protein sequence ID" value="PJJ71884.1"/>
    <property type="molecule type" value="Genomic_DNA"/>
</dbReference>
<keyword evidence="1" id="KW-0479">Metal-binding</keyword>
<evidence type="ECO:0000313" key="3">
    <source>
        <dbReference type="EMBL" id="PJJ71884.1"/>
    </source>
</evidence>
<comment type="caution">
    <text evidence="3">The sequence shown here is derived from an EMBL/GenBank/DDBJ whole genome shotgun (WGS) entry which is preliminary data.</text>
</comment>
<dbReference type="InterPro" id="IPR018163">
    <property type="entry name" value="Thr/Ala-tRNA-synth_IIc_edit"/>
</dbReference>
<dbReference type="InterPro" id="IPR051335">
    <property type="entry name" value="Alanyl-tRNA_Editing_Enzymes"/>
</dbReference>
<dbReference type="OrthoDB" id="6396444at2"/>
<dbReference type="RefSeq" id="WP_100364141.1">
    <property type="nucleotide sequence ID" value="NZ_PGFF01000001.1"/>
</dbReference>
<dbReference type="Proteomes" id="UP000228758">
    <property type="component" value="Unassembled WGS sequence"/>
</dbReference>